<dbReference type="InterPro" id="IPR036291">
    <property type="entry name" value="NAD(P)-bd_dom_sf"/>
</dbReference>
<dbReference type="InterPro" id="IPR009081">
    <property type="entry name" value="PP-bd_ACP"/>
</dbReference>
<dbReference type="PROSITE" id="PS52019">
    <property type="entry name" value="PKS_MFAS_DH"/>
    <property type="match status" value="1"/>
</dbReference>
<dbReference type="SUPFAM" id="SSF53335">
    <property type="entry name" value="S-adenosyl-L-methionine-dependent methyltransferases"/>
    <property type="match status" value="1"/>
</dbReference>
<dbReference type="Gene3D" id="3.40.50.150">
    <property type="entry name" value="Vaccinia Virus protein VP39"/>
    <property type="match status" value="1"/>
</dbReference>
<dbReference type="InterPro" id="IPR018201">
    <property type="entry name" value="Ketoacyl_synth_AS"/>
</dbReference>
<dbReference type="GeneID" id="38112125"/>
<dbReference type="SUPFAM" id="SSF52151">
    <property type="entry name" value="FabD/lysophospholipase-like"/>
    <property type="match status" value="1"/>
</dbReference>
<keyword evidence="2" id="KW-0597">Phosphoprotein</keyword>
<dbReference type="PROSITE" id="PS50075">
    <property type="entry name" value="CARRIER"/>
    <property type="match status" value="1"/>
</dbReference>
<evidence type="ECO:0000256" key="5">
    <source>
        <dbReference type="ARBA" id="ARBA00023002"/>
    </source>
</evidence>
<reference evidence="12 13" key="1">
    <citation type="journal article" date="2018" name="IMA Fungus">
        <title>IMA Genome-F 9: Draft genome sequence of Annulohypoxylon stygium, Aspergillus mulundensis, Berkeleyomyces basicola (syn. Thielaviopsis basicola), Ceratocystis smalleyi, two Cercospora beticola strains, Coleophoma cylindrospora, Fusarium fracticaudum, Phialophora cf. hyalina, and Morchella septimelata.</title>
        <authorList>
            <person name="Wingfield B.D."/>
            <person name="Bills G.F."/>
            <person name="Dong Y."/>
            <person name="Huang W."/>
            <person name="Nel W.J."/>
            <person name="Swalarsk-Parry B.S."/>
            <person name="Vaghefi N."/>
            <person name="Wilken P.M."/>
            <person name="An Z."/>
            <person name="de Beer Z.W."/>
            <person name="De Vos L."/>
            <person name="Chen L."/>
            <person name="Duong T.A."/>
            <person name="Gao Y."/>
            <person name="Hammerbacher A."/>
            <person name="Kikkert J.R."/>
            <person name="Li Y."/>
            <person name="Li H."/>
            <person name="Li K."/>
            <person name="Li Q."/>
            <person name="Liu X."/>
            <person name="Ma X."/>
            <person name="Naidoo K."/>
            <person name="Pethybridge S.J."/>
            <person name="Sun J."/>
            <person name="Steenkamp E.T."/>
            <person name="van der Nest M.A."/>
            <person name="van Wyk S."/>
            <person name="Wingfield M.J."/>
            <person name="Xiong C."/>
            <person name="Yue Q."/>
            <person name="Zhang X."/>
        </authorList>
    </citation>
    <scope>NUCLEOTIDE SEQUENCE [LARGE SCALE GENOMIC DNA]</scope>
    <source>
        <strain evidence="12 13">DSM 5745</strain>
    </source>
</reference>
<evidence type="ECO:0000259" key="9">
    <source>
        <dbReference type="PROSITE" id="PS50075"/>
    </source>
</evidence>
<dbReference type="SUPFAM" id="SSF53901">
    <property type="entry name" value="Thiolase-like"/>
    <property type="match status" value="1"/>
</dbReference>
<dbReference type="GO" id="GO:0044550">
    <property type="term" value="P:secondary metabolite biosynthetic process"/>
    <property type="evidence" value="ECO:0007669"/>
    <property type="project" value="UniProtKB-ARBA"/>
</dbReference>
<dbReference type="SMART" id="SM00827">
    <property type="entry name" value="PKS_AT"/>
    <property type="match status" value="1"/>
</dbReference>
<dbReference type="SMART" id="SM00822">
    <property type="entry name" value="PKS_KR"/>
    <property type="match status" value="1"/>
</dbReference>
<feature type="domain" description="Ketosynthase family 3 (KS3)" evidence="10">
    <location>
        <begin position="8"/>
        <end position="434"/>
    </location>
</feature>
<keyword evidence="4" id="KW-0521">NADP</keyword>
<dbReference type="SUPFAM" id="SSF47336">
    <property type="entry name" value="ACP-like"/>
    <property type="match status" value="1"/>
</dbReference>
<protein>
    <submittedName>
        <fullName evidence="12">Uncharacterized protein</fullName>
    </submittedName>
</protein>
<dbReference type="FunFam" id="3.40.50.720:FF:000209">
    <property type="entry name" value="Polyketide synthase Pks12"/>
    <property type="match status" value="1"/>
</dbReference>
<dbReference type="Pfam" id="PF00109">
    <property type="entry name" value="ketoacyl-synt"/>
    <property type="match status" value="1"/>
</dbReference>
<dbReference type="GO" id="GO:0016491">
    <property type="term" value="F:oxidoreductase activity"/>
    <property type="evidence" value="ECO:0007669"/>
    <property type="project" value="UniProtKB-KW"/>
</dbReference>
<dbReference type="Pfam" id="PF16197">
    <property type="entry name" value="KAsynt_C_assoc"/>
    <property type="match status" value="1"/>
</dbReference>
<dbReference type="OrthoDB" id="329835at2759"/>
<dbReference type="InterPro" id="IPR013154">
    <property type="entry name" value="ADH-like_N"/>
</dbReference>
<dbReference type="Pfam" id="PF02801">
    <property type="entry name" value="Ketoacyl-synt_C"/>
    <property type="match status" value="1"/>
</dbReference>
<dbReference type="InterPro" id="IPR016036">
    <property type="entry name" value="Malonyl_transacylase_ACP-bd"/>
</dbReference>
<dbReference type="InterPro" id="IPR057326">
    <property type="entry name" value="KR_dom"/>
</dbReference>
<evidence type="ECO:0000256" key="7">
    <source>
        <dbReference type="ARBA" id="ARBA00023315"/>
    </source>
</evidence>
<keyword evidence="5" id="KW-0560">Oxidoreductase</keyword>
<accession>A0A3D8SUL2</accession>
<dbReference type="GO" id="GO:1901336">
    <property type="term" value="P:lactone biosynthetic process"/>
    <property type="evidence" value="ECO:0007669"/>
    <property type="project" value="UniProtKB-ARBA"/>
</dbReference>
<feature type="region of interest" description="N-terminal hotdog fold" evidence="8">
    <location>
        <begin position="967"/>
        <end position="1100"/>
    </location>
</feature>
<dbReference type="SMART" id="SM00826">
    <property type="entry name" value="PKS_DH"/>
    <property type="match status" value="1"/>
</dbReference>
<dbReference type="STRING" id="1810919.A0A3D8SUL2"/>
<feature type="active site" description="Proton donor; for dehydratase activity" evidence="8">
    <location>
        <position position="1187"/>
    </location>
</feature>
<dbReference type="InterPro" id="IPR013968">
    <property type="entry name" value="PKS_KR"/>
</dbReference>
<evidence type="ECO:0000313" key="13">
    <source>
        <dbReference type="Proteomes" id="UP000256690"/>
    </source>
</evidence>
<dbReference type="Gene3D" id="3.30.70.3290">
    <property type="match status" value="1"/>
</dbReference>
<dbReference type="InterPro" id="IPR020843">
    <property type="entry name" value="ER"/>
</dbReference>
<dbReference type="CDD" id="cd05195">
    <property type="entry name" value="enoyl_red"/>
    <property type="match status" value="1"/>
</dbReference>
<feature type="domain" description="PKS/mFAS DH" evidence="11">
    <location>
        <begin position="967"/>
        <end position="1277"/>
    </location>
</feature>
<dbReference type="InterPro" id="IPR049551">
    <property type="entry name" value="PKS_DH_C"/>
</dbReference>
<evidence type="ECO:0000313" key="12">
    <source>
        <dbReference type="EMBL" id="RDW89980.1"/>
    </source>
</evidence>
<dbReference type="SUPFAM" id="SSF50129">
    <property type="entry name" value="GroES-like"/>
    <property type="match status" value="1"/>
</dbReference>
<evidence type="ECO:0000256" key="1">
    <source>
        <dbReference type="ARBA" id="ARBA00022450"/>
    </source>
</evidence>
<dbReference type="InterPro" id="IPR013217">
    <property type="entry name" value="Methyltransf_12"/>
</dbReference>
<dbReference type="Pfam" id="PF08242">
    <property type="entry name" value="Methyltransf_12"/>
    <property type="match status" value="1"/>
</dbReference>
<dbReference type="InterPro" id="IPR014030">
    <property type="entry name" value="Ketoacyl_synth_N"/>
</dbReference>
<dbReference type="CDD" id="cd00833">
    <property type="entry name" value="PKS"/>
    <property type="match status" value="1"/>
</dbReference>
<dbReference type="InterPro" id="IPR049552">
    <property type="entry name" value="PKS_DH_N"/>
</dbReference>
<comment type="caution">
    <text evidence="12">The sequence shown here is derived from an EMBL/GenBank/DDBJ whole genome shotgun (WGS) entry which is preliminary data.</text>
</comment>
<dbReference type="RefSeq" id="XP_026606934.1">
    <property type="nucleotide sequence ID" value="XM_026743771.1"/>
</dbReference>
<dbReference type="InterPro" id="IPR029063">
    <property type="entry name" value="SAM-dependent_MTases_sf"/>
</dbReference>
<dbReference type="SUPFAM" id="SSF55048">
    <property type="entry name" value="Probable ACP-binding domain of malonyl-CoA ACP transacylase"/>
    <property type="match status" value="1"/>
</dbReference>
<dbReference type="Gene3D" id="3.90.180.10">
    <property type="entry name" value="Medium-chain alcohol dehydrogenases, catalytic domain"/>
    <property type="match status" value="1"/>
</dbReference>
<sequence>MPGDQDLLRPLAIVGLSFKFPGDGVDAESFWDMIVKGRCAATEFPPDRLNIDAHYHPDSNRLDSLSVRGAHFMKDDLSLFDAPFFSITAAEAEAMDPQQRLVLETSYRALENAGITMNQVARSKTCVFTGSFGHDYETLQNKDPQALPKFEATGTSMNMLSNRVSWFFDLNGPSATVDTACSSSLMAIDLACQSIWSGDSAMGMAIGSNAIIALEIGLSLNNLGLLSPDGRCYSFDRRGNGYARGEGVGVLVIKPVNDAIRDGDTIRAVIRASASNQDGRTPGITLPNMAMQRALIQDTYRKGGLDMADTRYFEAHGTGTAVGDPIESKAIGSIFRSYRTNEDPLYIGSVKSTIGHLEGAAGVAGVIKAILALENGVIPPNSTNYESLNPRIDDEFLHIKIPNKPIAWPTNGLRRASVSSFGFGGSNSHIILDDAYNFLRLRGLQGSHNTSPSPFSRLHSAGQSNGISNSLCLEASKEENDLPKLLVWSSADEKGLARIQESWRPFFSKSAPKNTKEYLYDLSYTLGSRRTQFPWRSFVLARSSDDWSLIPDKFTPASRAHTSPNLALVFSGQGAQWYAMGRELLSAYAVFYESIKSAGIYLRSLGCSWNILDELQRPESESLVNQPEYSQTMTTALQVALVDLLRSWNLVPRAVVGHSSGEVAAAYSAQAISQQSAWKVAFYRGKLSGKLITHSPRKGTMLAVALSAEDAASYIEAIKKQHSDAWINIACVNSPKSVTVSGDVSLIDVLKERLDEAEVFARKLKVGVAYHSAQMEEVAEEYRTALGKLDAPTLHDKACPKMVSSVTGTWIEPEELAKPDYWVRNLVSPVLFLDALSTLCSSSADPPRKLDRSHLRSLPIHHLLELGPHSVMQGACKDILKAINKDKSTSYLSMLVRNVAAVDTAMTAAGHLHSAGYPVDLSSVNGGPGRQPKSLSNLPEYPFDHSKSYWHESQLSKGHRLRKFARNDLLGVPDPNWNPLEARWRHFIRLAEMPWVEDHKVNDTILYPGMGMLAMAIEAAKQMAGPDKKIAGFKIKEAKFNAPIRVPSSSSGIETGFYMRPLQSADSRSTGSFEFRLCTYDNETWTENCTGSIHIVYASEDSNRDKEIGLELLADQISGYTAVQHAAHTPVDDEGIYEYTSRCGLGYGKSFQLVTSLAWTRDDDSQVTSKVKRVREGAETIHPTTLDAIIQTAIWTMTESGTQMIPTMVPTQIEELWISDDGLSQLSSDVLKVHAIKSDDVQRGNSVDINVFDEELQHVLVKVSGFRSNVVSAAVDDDDETVTPSQERLCHHIEWKPDLGLLRNDEITDLCANTLEEDRSGPGATFFTELDFVLTARILQTLRQLPSEPAQPHLTKYIDWMWEQKRLIDEGQVQFAVEPWKSRLDDKDYIHQVEERLLDENKQANLAVSVARNLPLFLTGELDPLAFLFQGDQMKRFYQQLLDSDGLRRFGTYLDLLAHRDPQMKIVEIGAGTGSLTEIMLRYLGRGGGSSNDRRYSRWDYTDISRSFFGEAQDEFRGEGELMQFRTLDIEKDPEAQGFECGTYDVVVASLVLHATVDLKRTLTNARRLLKPGGKLILYEITETQVIRTASIFGLLEGWWLSSEPYRKFGPCVDKKQWHELLQQTGFSGLDVALPDYDDARCHESAFLISSAVADTTKQVSFGSIEIIYDASQPQQTEVAHSLARVCQRLAESPVQCVPIGESQKDIADTTSLRVFLVELLHPLLVDIPAESFDELKRLLCSTADVLWVSSGGGALTPRPHLRLAEGLLRVLTAEDDRKSCYLLSLEEASPDHQQGQILKIIELLVSSGSMKQDTEYLEQQGLLHIGRLVTSAQLNNQIATRTVPNQQKIQRFSAADVPLQLDTVSSGLVPGFKFIEDKAAGRALDPDEIEVEVKCAGLNFRDVLIAVGQLSSPHMGFECSGVVVRTGDACQKFQVGDSVVALHGSCFSNFIRLKESAGVAKIWPGMSFAEAAAVPVNFATAYIALYEVARMRAGESILIHSGAGGTGQAAIQLAQNLGVTVFTTVGSDEKRKFLMDVYNIPEAHIFSSRSTLFASAIKARTKGRGVDAVFNSLAGESLRASWDCIAPYGRFLEIGIKDILANDSLPMGQFLHNVSFSAINLASMMKDRPGMCAAALSAVLEMVKQGKIQPARPLHRFGIGEFEKAIRIMQGGKHNGKVVIEMREDDEVMTVLNPRPTTSLDANSTYVISGGLGGLGRNIAIWLADRGARFLLLLSRSGSKSLEAQQLVHDLGCRGVRVLTPSCDIADPKSLQSTLEACKSQGMPPIKGCIQAAMVLRDALFEAMPYASWTESLPPKVQGSWNLHQQLPAGMDFFIMLASISGISGTKGQANYAAGNTFQDALAAYRVGLGEKATSLDLGVVGFTGAVVDDVRLQKRHLMDSPMTPITEPEIHALLDVYCNASPITGIPCQTTVRITPNVDKLSPGEADAFMNKPMFRQLFQQTQSSGNNTVAAESTTNVAALFTQAEAITAANEAVVQALLARLSKALSIPMAELDANKPLHQYGVDSLVAVELRSWFAKEMQADIAVFDILGSATVTSVAQLATSKSRLAKSWVDK</sequence>
<dbReference type="InterPro" id="IPR006162">
    <property type="entry name" value="Ppantetheine_attach_site"/>
</dbReference>
<dbReference type="Pfam" id="PF21089">
    <property type="entry name" value="PKS_DH_N"/>
    <property type="match status" value="1"/>
</dbReference>
<dbReference type="GO" id="GO:0006633">
    <property type="term" value="P:fatty acid biosynthetic process"/>
    <property type="evidence" value="ECO:0007669"/>
    <property type="project" value="InterPro"/>
</dbReference>
<dbReference type="InterPro" id="IPR032821">
    <property type="entry name" value="PKS_assoc"/>
</dbReference>
<keyword evidence="13" id="KW-1185">Reference proteome</keyword>
<name>A0A3D8SUL2_9EURO</name>
<dbReference type="CDD" id="cd02440">
    <property type="entry name" value="AdoMet_MTases"/>
    <property type="match status" value="1"/>
</dbReference>
<evidence type="ECO:0000256" key="8">
    <source>
        <dbReference type="PROSITE-ProRule" id="PRU01363"/>
    </source>
</evidence>
<proteinExistence type="predicted"/>
<dbReference type="Pfam" id="PF13602">
    <property type="entry name" value="ADH_zinc_N_2"/>
    <property type="match status" value="1"/>
</dbReference>
<dbReference type="SMART" id="SM00825">
    <property type="entry name" value="PKS_KS"/>
    <property type="match status" value="1"/>
</dbReference>
<dbReference type="PROSITE" id="PS52004">
    <property type="entry name" value="KS3_2"/>
    <property type="match status" value="1"/>
</dbReference>
<dbReference type="PANTHER" id="PTHR43775">
    <property type="entry name" value="FATTY ACID SYNTHASE"/>
    <property type="match status" value="1"/>
</dbReference>
<dbReference type="InterPro" id="IPR036736">
    <property type="entry name" value="ACP-like_sf"/>
</dbReference>
<evidence type="ECO:0000256" key="2">
    <source>
        <dbReference type="ARBA" id="ARBA00022553"/>
    </source>
</evidence>
<evidence type="ECO:0000256" key="6">
    <source>
        <dbReference type="ARBA" id="ARBA00023268"/>
    </source>
</evidence>
<organism evidence="12 13">
    <name type="scientific">Aspergillus mulundensis</name>
    <dbReference type="NCBI Taxonomy" id="1810919"/>
    <lineage>
        <taxon>Eukaryota</taxon>
        <taxon>Fungi</taxon>
        <taxon>Dikarya</taxon>
        <taxon>Ascomycota</taxon>
        <taxon>Pezizomycotina</taxon>
        <taxon>Eurotiomycetes</taxon>
        <taxon>Eurotiomycetidae</taxon>
        <taxon>Eurotiales</taxon>
        <taxon>Aspergillaceae</taxon>
        <taxon>Aspergillus</taxon>
        <taxon>Aspergillus subgen. Nidulantes</taxon>
    </lineage>
</organism>
<dbReference type="Gene3D" id="1.10.1200.10">
    <property type="entry name" value="ACP-like"/>
    <property type="match status" value="1"/>
</dbReference>
<dbReference type="EMBL" id="PVWQ01000002">
    <property type="protein sequence ID" value="RDW89980.1"/>
    <property type="molecule type" value="Genomic_DNA"/>
</dbReference>
<dbReference type="Gene3D" id="3.40.47.10">
    <property type="match status" value="1"/>
</dbReference>
<feature type="active site" description="Proton acceptor; for dehydratase activity" evidence="8">
    <location>
        <position position="999"/>
    </location>
</feature>
<dbReference type="InterPro" id="IPR049900">
    <property type="entry name" value="PKS_mFAS_DH"/>
</dbReference>
<dbReference type="InterPro" id="IPR014043">
    <property type="entry name" value="Acyl_transferase_dom"/>
</dbReference>
<dbReference type="Pfam" id="PF08240">
    <property type="entry name" value="ADH_N"/>
    <property type="match status" value="1"/>
</dbReference>
<dbReference type="PROSITE" id="PS00606">
    <property type="entry name" value="KS3_1"/>
    <property type="match status" value="1"/>
</dbReference>
<dbReference type="Pfam" id="PF23297">
    <property type="entry name" value="ACP_SdgA_C"/>
    <property type="match status" value="1"/>
</dbReference>
<dbReference type="InterPro" id="IPR016039">
    <property type="entry name" value="Thiolase-like"/>
</dbReference>
<dbReference type="Gene3D" id="3.40.366.10">
    <property type="entry name" value="Malonyl-Coenzyme A Acyl Carrier Protein, domain 2"/>
    <property type="match status" value="1"/>
</dbReference>
<dbReference type="Pfam" id="PF08659">
    <property type="entry name" value="KR"/>
    <property type="match status" value="1"/>
</dbReference>
<dbReference type="SMART" id="SM00829">
    <property type="entry name" value="PKS_ER"/>
    <property type="match status" value="1"/>
</dbReference>
<dbReference type="InterPro" id="IPR016035">
    <property type="entry name" value="Acyl_Trfase/lysoPLipase"/>
</dbReference>
<dbReference type="InterPro" id="IPR020806">
    <property type="entry name" value="PKS_PP-bd"/>
</dbReference>
<evidence type="ECO:0000256" key="4">
    <source>
        <dbReference type="ARBA" id="ARBA00022857"/>
    </source>
</evidence>
<dbReference type="InterPro" id="IPR020841">
    <property type="entry name" value="PKS_Beta-ketoAc_synthase_dom"/>
</dbReference>
<dbReference type="Gene3D" id="3.40.50.720">
    <property type="entry name" value="NAD(P)-binding Rossmann-like Domain"/>
    <property type="match status" value="2"/>
</dbReference>
<dbReference type="SMART" id="SM00823">
    <property type="entry name" value="PKS_PP"/>
    <property type="match status" value="1"/>
</dbReference>
<dbReference type="Pfam" id="PF00698">
    <property type="entry name" value="Acyl_transf_1"/>
    <property type="match status" value="1"/>
</dbReference>
<dbReference type="Proteomes" id="UP000256690">
    <property type="component" value="Unassembled WGS sequence"/>
</dbReference>
<dbReference type="Pfam" id="PF14765">
    <property type="entry name" value="PS-DH"/>
    <property type="match status" value="1"/>
</dbReference>
<feature type="region of interest" description="C-terminal hotdog fold" evidence="8">
    <location>
        <begin position="1128"/>
        <end position="1277"/>
    </location>
</feature>
<dbReference type="SUPFAM" id="SSF51735">
    <property type="entry name" value="NAD(P)-binding Rossmann-fold domains"/>
    <property type="match status" value="2"/>
</dbReference>
<evidence type="ECO:0000256" key="3">
    <source>
        <dbReference type="ARBA" id="ARBA00022679"/>
    </source>
</evidence>
<dbReference type="InterPro" id="IPR020807">
    <property type="entry name" value="PKS_DH"/>
</dbReference>
<dbReference type="InterPro" id="IPR011032">
    <property type="entry name" value="GroES-like_sf"/>
</dbReference>
<dbReference type="GO" id="GO:0004315">
    <property type="term" value="F:3-oxoacyl-[acyl-carrier-protein] synthase activity"/>
    <property type="evidence" value="ECO:0007669"/>
    <property type="project" value="InterPro"/>
</dbReference>
<keyword evidence="3" id="KW-0808">Transferase</keyword>
<dbReference type="GO" id="GO:0031177">
    <property type="term" value="F:phosphopantetheine binding"/>
    <property type="evidence" value="ECO:0007669"/>
    <property type="project" value="InterPro"/>
</dbReference>
<dbReference type="PANTHER" id="PTHR43775:SF29">
    <property type="entry name" value="ASPERFURANONE POLYKETIDE SYNTHASE AFOG-RELATED"/>
    <property type="match status" value="1"/>
</dbReference>
<dbReference type="InterPro" id="IPR014031">
    <property type="entry name" value="Ketoacyl_synth_C"/>
</dbReference>
<dbReference type="InterPro" id="IPR001227">
    <property type="entry name" value="Ac_transferase_dom_sf"/>
</dbReference>
<evidence type="ECO:0000259" key="10">
    <source>
        <dbReference type="PROSITE" id="PS52004"/>
    </source>
</evidence>
<dbReference type="GO" id="GO:0004312">
    <property type="term" value="F:fatty acid synthase activity"/>
    <property type="evidence" value="ECO:0007669"/>
    <property type="project" value="TreeGrafter"/>
</dbReference>
<feature type="domain" description="Carrier" evidence="9">
    <location>
        <begin position="2492"/>
        <end position="2569"/>
    </location>
</feature>
<keyword evidence="7" id="KW-0012">Acyltransferase</keyword>
<dbReference type="InterPro" id="IPR050091">
    <property type="entry name" value="PKS_NRPS_Biosynth_Enz"/>
</dbReference>
<dbReference type="InterPro" id="IPR042104">
    <property type="entry name" value="PKS_dehydratase_sf"/>
</dbReference>
<evidence type="ECO:0000259" key="11">
    <source>
        <dbReference type="PROSITE" id="PS52019"/>
    </source>
</evidence>
<keyword evidence="6" id="KW-0511">Multifunctional enzyme</keyword>
<dbReference type="PROSITE" id="PS00012">
    <property type="entry name" value="PHOSPHOPANTETHEINE"/>
    <property type="match status" value="1"/>
</dbReference>
<keyword evidence="1" id="KW-0596">Phosphopantetheine</keyword>
<gene>
    <name evidence="12" type="ORF">DSM5745_01755</name>
</gene>
<dbReference type="Gene3D" id="3.10.129.110">
    <property type="entry name" value="Polyketide synthase dehydratase"/>
    <property type="match status" value="1"/>
</dbReference>